<dbReference type="Gene3D" id="3.30.160.100">
    <property type="entry name" value="Ribosome hibernation promotion factor-like"/>
    <property type="match status" value="1"/>
</dbReference>
<dbReference type="InterPro" id="IPR003489">
    <property type="entry name" value="RHF/RaiA"/>
</dbReference>
<sequence>MKHTTARELETKLVIRGIRLWLTDALRSTIETKAERLFRHEPRIIRVRVDLDREHRNGVALFVAKGRIELHGPDLLASVVSNDAYKSIDWLIDRLDRMLRRRATVRMRQRAMDDIRAYRDRTTVSPRLVAS</sequence>
<dbReference type="NCBIfam" id="TIGR00741">
    <property type="entry name" value="yfiA"/>
    <property type="match status" value="1"/>
</dbReference>
<dbReference type="HOGENOM" id="CLU_071472_4_0_0"/>
<evidence type="ECO:0000313" key="1">
    <source>
        <dbReference type="EMBL" id="ACB75898.1"/>
    </source>
</evidence>
<evidence type="ECO:0000313" key="2">
    <source>
        <dbReference type="Proteomes" id="UP000007013"/>
    </source>
</evidence>
<dbReference type="EMBL" id="CP001032">
    <property type="protein sequence ID" value="ACB75898.1"/>
    <property type="molecule type" value="Genomic_DNA"/>
</dbReference>
<dbReference type="SUPFAM" id="SSF69754">
    <property type="entry name" value="Ribosome binding protein Y (YfiA homologue)"/>
    <property type="match status" value="1"/>
</dbReference>
<gene>
    <name evidence="1" type="ordered locus">Oter_2617</name>
</gene>
<dbReference type="STRING" id="452637.Oter_2617"/>
<dbReference type="RefSeq" id="WP_012375433.1">
    <property type="nucleotide sequence ID" value="NC_010571.1"/>
</dbReference>
<protein>
    <submittedName>
        <fullName evidence="1">Sigma 54 modulation protein/ribosomal protein S30EA</fullName>
    </submittedName>
</protein>
<dbReference type="Proteomes" id="UP000007013">
    <property type="component" value="Chromosome"/>
</dbReference>
<keyword evidence="1" id="KW-0687">Ribonucleoprotein</keyword>
<dbReference type="Pfam" id="PF02482">
    <property type="entry name" value="Ribosomal_S30AE"/>
    <property type="match status" value="1"/>
</dbReference>
<name>B1ZU16_OPITP</name>
<dbReference type="AlphaFoldDB" id="B1ZU16"/>
<keyword evidence="1" id="KW-0689">Ribosomal protein</keyword>
<dbReference type="OrthoDB" id="194787at2"/>
<dbReference type="InterPro" id="IPR036567">
    <property type="entry name" value="RHF-like"/>
</dbReference>
<reference evidence="1 2" key="1">
    <citation type="journal article" date="2011" name="J. Bacteriol.">
        <title>Genome sequence of the verrucomicrobium Opitutus terrae PB90-1, an abundant inhabitant of rice paddy soil ecosystems.</title>
        <authorList>
            <person name="van Passel M.W."/>
            <person name="Kant R."/>
            <person name="Palva A."/>
            <person name="Copeland A."/>
            <person name="Lucas S."/>
            <person name="Lapidus A."/>
            <person name="Glavina del Rio T."/>
            <person name="Pitluck S."/>
            <person name="Goltsman E."/>
            <person name="Clum A."/>
            <person name="Sun H."/>
            <person name="Schmutz J."/>
            <person name="Larimer F.W."/>
            <person name="Land M.L."/>
            <person name="Hauser L."/>
            <person name="Kyrpides N."/>
            <person name="Mikhailova N."/>
            <person name="Richardson P.P."/>
            <person name="Janssen P.H."/>
            <person name="de Vos W.M."/>
            <person name="Smidt H."/>
        </authorList>
    </citation>
    <scope>NUCLEOTIDE SEQUENCE [LARGE SCALE GENOMIC DNA]</scope>
    <source>
        <strain evidence="2">DSM 11246 / JCM 15787 / PB90-1</strain>
    </source>
</reference>
<keyword evidence="2" id="KW-1185">Reference proteome</keyword>
<organism evidence="1 2">
    <name type="scientific">Opitutus terrae (strain DSM 11246 / JCM 15787 / PB90-1)</name>
    <dbReference type="NCBI Taxonomy" id="452637"/>
    <lineage>
        <taxon>Bacteria</taxon>
        <taxon>Pseudomonadati</taxon>
        <taxon>Verrucomicrobiota</taxon>
        <taxon>Opitutia</taxon>
        <taxon>Opitutales</taxon>
        <taxon>Opitutaceae</taxon>
        <taxon>Opitutus</taxon>
    </lineage>
</organism>
<dbReference type="KEGG" id="ote:Oter_2617"/>
<proteinExistence type="predicted"/>
<accession>B1ZU16</accession>
<dbReference type="eggNOG" id="COG1544">
    <property type="taxonomic scope" value="Bacteria"/>
</dbReference>
<dbReference type="GO" id="GO:0005840">
    <property type="term" value="C:ribosome"/>
    <property type="evidence" value="ECO:0007669"/>
    <property type="project" value="UniProtKB-KW"/>
</dbReference>